<organism evidence="1 2">
    <name type="scientific">Actinomadura latina</name>
    <dbReference type="NCBI Taxonomy" id="163603"/>
    <lineage>
        <taxon>Bacteria</taxon>
        <taxon>Bacillati</taxon>
        <taxon>Actinomycetota</taxon>
        <taxon>Actinomycetes</taxon>
        <taxon>Streptosporangiales</taxon>
        <taxon>Thermomonosporaceae</taxon>
        <taxon>Actinomadura</taxon>
    </lineage>
</organism>
<keyword evidence="2" id="KW-1185">Reference proteome</keyword>
<comment type="caution">
    <text evidence="1">The sequence shown here is derived from an EMBL/GenBank/DDBJ whole genome shotgun (WGS) entry which is preliminary data.</text>
</comment>
<evidence type="ECO:0000313" key="1">
    <source>
        <dbReference type="EMBL" id="NKZ05784.1"/>
    </source>
</evidence>
<name>A0A846Z4T7_9ACTN</name>
<dbReference type="RefSeq" id="WP_067629699.1">
    <property type="nucleotide sequence ID" value="NZ_JAAXPI010000025.1"/>
</dbReference>
<dbReference type="AlphaFoldDB" id="A0A846Z4T7"/>
<reference evidence="1 2" key="1">
    <citation type="submission" date="2020-04" db="EMBL/GenBank/DDBJ databases">
        <title>MicrobeNet Type strains.</title>
        <authorList>
            <person name="Nicholson A.C."/>
        </authorList>
    </citation>
    <scope>NUCLEOTIDE SEQUENCE [LARGE SCALE GENOMIC DNA]</scope>
    <source>
        <strain evidence="1 2">ATCC BAA-277</strain>
    </source>
</reference>
<proteinExistence type="predicted"/>
<evidence type="ECO:0000313" key="2">
    <source>
        <dbReference type="Proteomes" id="UP000579250"/>
    </source>
</evidence>
<sequence length="100" mass="11194">MAAGKHSTTGVLTTMRNDRRSHLETLQGAVAARRKLACDVVERRGVAWVSVVGRSGRTVEVGCDYLRSGWWFTWADGRLIAPVRDVRDVVDRLARELEDV</sequence>
<accession>A0A846Z4T7</accession>
<gene>
    <name evidence="1" type="ORF">HGB48_18830</name>
</gene>
<protein>
    <submittedName>
        <fullName evidence="1">Uncharacterized protein</fullName>
    </submittedName>
</protein>
<dbReference type="EMBL" id="JAAXPI010000025">
    <property type="protein sequence ID" value="NKZ05784.1"/>
    <property type="molecule type" value="Genomic_DNA"/>
</dbReference>
<dbReference type="Proteomes" id="UP000579250">
    <property type="component" value="Unassembled WGS sequence"/>
</dbReference>